<accession>A0A941HYT9</accession>
<proteinExistence type="predicted"/>
<dbReference type="RefSeq" id="WP_211601367.1">
    <property type="nucleotide sequence ID" value="NZ_JAGSNF010000003.1"/>
</dbReference>
<sequence length="303" mass="32141">MDDTWGWAIGGVFTTRMALGHGIDRDVLTAGCRRGVIRSLGRGLYGVGPAAASPEARHAELCRALLLEYPDAVLAGRSALLASGLPVWGMPLSTALLRRPVDRQVTRSGARIRALDPGATVIDTQTGPATSPVHAIVQAALDHGAAVGVVTADAALGRGVVAHDALVAETSRRAGHRRVQQAVAMTSLCDDRSESVGESRLRLVLVAAGLAVTPQVQVRDAGGALVGRVDLAVDGTNVLVEFDGLVKYRDGGPEALVREKRREDRLRELGYVVVRITWQDLRHPDRVVAAVRRAVAISRRHAA</sequence>
<dbReference type="AlphaFoldDB" id="A0A941HYT9"/>
<protein>
    <recommendedName>
        <fullName evidence="3">DUF559 domain-containing protein</fullName>
    </recommendedName>
</protein>
<dbReference type="SUPFAM" id="SSF52980">
    <property type="entry name" value="Restriction endonuclease-like"/>
    <property type="match status" value="1"/>
</dbReference>
<comment type="caution">
    <text evidence="1">The sequence shown here is derived from an EMBL/GenBank/DDBJ whole genome shotgun (WGS) entry which is preliminary data.</text>
</comment>
<name>A0A941HYT9_9MICO</name>
<reference evidence="1" key="1">
    <citation type="submission" date="2021-04" db="EMBL/GenBank/DDBJ databases">
        <title>Phycicoccus avicenniae sp. nov., a novel endophytic actinomycetes isolated from branch of Avicennia mariana.</title>
        <authorList>
            <person name="Tuo L."/>
        </authorList>
    </citation>
    <scope>NUCLEOTIDE SEQUENCE</scope>
    <source>
        <strain evidence="1">BSK3Z-2</strain>
    </source>
</reference>
<dbReference type="EMBL" id="JAGSNF010000003">
    <property type="protein sequence ID" value="MBR7742207.1"/>
    <property type="molecule type" value="Genomic_DNA"/>
</dbReference>
<evidence type="ECO:0000313" key="2">
    <source>
        <dbReference type="Proteomes" id="UP000677016"/>
    </source>
</evidence>
<organism evidence="1 2">
    <name type="scientific">Phycicoccus avicenniae</name>
    <dbReference type="NCBI Taxonomy" id="2828860"/>
    <lineage>
        <taxon>Bacteria</taxon>
        <taxon>Bacillati</taxon>
        <taxon>Actinomycetota</taxon>
        <taxon>Actinomycetes</taxon>
        <taxon>Micrococcales</taxon>
        <taxon>Intrasporangiaceae</taxon>
        <taxon>Phycicoccus</taxon>
    </lineage>
</organism>
<gene>
    <name evidence="1" type="ORF">KC207_02725</name>
</gene>
<dbReference type="InterPro" id="IPR011335">
    <property type="entry name" value="Restrct_endonuc-II-like"/>
</dbReference>
<keyword evidence="2" id="KW-1185">Reference proteome</keyword>
<evidence type="ECO:0008006" key="3">
    <source>
        <dbReference type="Google" id="ProtNLM"/>
    </source>
</evidence>
<evidence type="ECO:0000313" key="1">
    <source>
        <dbReference type="EMBL" id="MBR7742207.1"/>
    </source>
</evidence>
<dbReference type="Gene3D" id="3.40.960.10">
    <property type="entry name" value="VSR Endonuclease"/>
    <property type="match status" value="1"/>
</dbReference>
<dbReference type="Proteomes" id="UP000677016">
    <property type="component" value="Unassembled WGS sequence"/>
</dbReference>